<dbReference type="OrthoDB" id="425925at2759"/>
<dbReference type="Gene3D" id="3.40.50.1240">
    <property type="entry name" value="Phosphoglycerate mutase-like"/>
    <property type="match status" value="1"/>
</dbReference>
<dbReference type="AlphaFoldDB" id="A0A2J6R5U9"/>
<organism evidence="2 3">
    <name type="scientific">Hyaloscypha variabilis (strain UAMH 11265 / GT02V1 / F)</name>
    <name type="common">Meliniomyces variabilis</name>
    <dbReference type="NCBI Taxonomy" id="1149755"/>
    <lineage>
        <taxon>Eukaryota</taxon>
        <taxon>Fungi</taxon>
        <taxon>Dikarya</taxon>
        <taxon>Ascomycota</taxon>
        <taxon>Pezizomycotina</taxon>
        <taxon>Leotiomycetes</taxon>
        <taxon>Helotiales</taxon>
        <taxon>Hyaloscyphaceae</taxon>
        <taxon>Hyaloscypha</taxon>
        <taxon>Hyaloscypha variabilis</taxon>
    </lineage>
</organism>
<dbReference type="EMBL" id="KZ613955">
    <property type="protein sequence ID" value="PMD33865.1"/>
    <property type="molecule type" value="Genomic_DNA"/>
</dbReference>
<gene>
    <name evidence="2" type="ORF">L207DRAFT_147448</name>
</gene>
<evidence type="ECO:0000313" key="3">
    <source>
        <dbReference type="Proteomes" id="UP000235786"/>
    </source>
</evidence>
<reference evidence="2 3" key="1">
    <citation type="submission" date="2016-04" db="EMBL/GenBank/DDBJ databases">
        <title>A degradative enzymes factory behind the ericoid mycorrhizal symbiosis.</title>
        <authorList>
            <consortium name="DOE Joint Genome Institute"/>
            <person name="Martino E."/>
            <person name="Morin E."/>
            <person name="Grelet G."/>
            <person name="Kuo A."/>
            <person name="Kohler A."/>
            <person name="Daghino S."/>
            <person name="Barry K."/>
            <person name="Choi C."/>
            <person name="Cichocki N."/>
            <person name="Clum A."/>
            <person name="Copeland A."/>
            <person name="Hainaut M."/>
            <person name="Haridas S."/>
            <person name="Labutti K."/>
            <person name="Lindquist E."/>
            <person name="Lipzen A."/>
            <person name="Khouja H.-R."/>
            <person name="Murat C."/>
            <person name="Ohm R."/>
            <person name="Olson A."/>
            <person name="Spatafora J."/>
            <person name="Veneault-Fourrey C."/>
            <person name="Henrissat B."/>
            <person name="Grigoriev I."/>
            <person name="Martin F."/>
            <person name="Perotto S."/>
        </authorList>
    </citation>
    <scope>NUCLEOTIDE SEQUENCE [LARGE SCALE GENOMIC DNA]</scope>
    <source>
        <strain evidence="2 3">F</strain>
    </source>
</reference>
<accession>A0A2J6R5U9</accession>
<feature type="compositionally biased region" description="Low complexity" evidence="1">
    <location>
        <begin position="177"/>
        <end position="192"/>
    </location>
</feature>
<keyword evidence="3" id="KW-1185">Reference proteome</keyword>
<sequence>MTYPIIYLIRHGEKPPKIDGKDQDGLSAQGEERAQGLQVTFGPDSPYNIQYIIAEHPKKSGSRDRPYDTVLPLSEELGIKINKSIDRDDAQGAADAAKAYEGPGNVLICWEHGVLSKIVAALGVTEPVVYPGERFDIIWSVKYPYQTLQWDGSENVQGVDGPQNPAETTPLPDDLKTATSTVETVPATATVE</sequence>
<dbReference type="STRING" id="1149755.A0A2J6R5U9"/>
<protein>
    <recommendedName>
        <fullName evidence="4">Phosphoglycerate mutase family protein</fullName>
    </recommendedName>
</protein>
<name>A0A2J6R5U9_HYAVF</name>
<proteinExistence type="predicted"/>
<dbReference type="Proteomes" id="UP000235786">
    <property type="component" value="Unassembled WGS sequence"/>
</dbReference>
<evidence type="ECO:0000313" key="2">
    <source>
        <dbReference type="EMBL" id="PMD33865.1"/>
    </source>
</evidence>
<feature type="region of interest" description="Disordered" evidence="1">
    <location>
        <begin position="154"/>
        <end position="192"/>
    </location>
</feature>
<evidence type="ECO:0008006" key="4">
    <source>
        <dbReference type="Google" id="ProtNLM"/>
    </source>
</evidence>
<dbReference type="InterPro" id="IPR029033">
    <property type="entry name" value="His_PPase_superfam"/>
</dbReference>
<evidence type="ECO:0000256" key="1">
    <source>
        <dbReference type="SAM" id="MobiDB-lite"/>
    </source>
</evidence>